<keyword evidence="1" id="KW-0472">Membrane</keyword>
<keyword evidence="3" id="KW-1185">Reference proteome</keyword>
<reference evidence="3" key="1">
    <citation type="submission" date="2016-10" db="EMBL/GenBank/DDBJ databases">
        <authorList>
            <person name="Varghese N."/>
            <person name="Submissions S."/>
        </authorList>
    </citation>
    <scope>NUCLEOTIDE SEQUENCE [LARGE SCALE GENOMIC DNA]</scope>
    <source>
        <strain evidence="3">BL9</strain>
    </source>
</reference>
<proteinExistence type="predicted"/>
<dbReference type="EMBL" id="FMVM01000009">
    <property type="protein sequence ID" value="SCY79661.1"/>
    <property type="molecule type" value="Genomic_DNA"/>
</dbReference>
<accession>A0A1G5IVC7</accession>
<keyword evidence="1" id="KW-0812">Transmembrane</keyword>
<dbReference type="AlphaFoldDB" id="A0A1G5IVC7"/>
<evidence type="ECO:0000313" key="2">
    <source>
        <dbReference type="EMBL" id="SCY79661.1"/>
    </source>
</evidence>
<organism evidence="2 3">
    <name type="scientific">Paenibacillus polysaccharolyticus</name>
    <dbReference type="NCBI Taxonomy" id="582692"/>
    <lineage>
        <taxon>Bacteria</taxon>
        <taxon>Bacillati</taxon>
        <taxon>Bacillota</taxon>
        <taxon>Bacilli</taxon>
        <taxon>Bacillales</taxon>
        <taxon>Paenibacillaceae</taxon>
        <taxon>Paenibacillus</taxon>
    </lineage>
</organism>
<protein>
    <submittedName>
        <fullName evidence="2">Uncharacterized protein</fullName>
    </submittedName>
</protein>
<dbReference type="STRING" id="582692.SAMN05720606_109180"/>
<dbReference type="RefSeq" id="WP_090920955.1">
    <property type="nucleotide sequence ID" value="NZ_FMVM01000009.1"/>
</dbReference>
<keyword evidence="1" id="KW-1133">Transmembrane helix</keyword>
<feature type="transmembrane region" description="Helical" evidence="1">
    <location>
        <begin position="59"/>
        <end position="80"/>
    </location>
</feature>
<name>A0A1G5IVC7_9BACL</name>
<dbReference type="Proteomes" id="UP000198538">
    <property type="component" value="Unassembled WGS sequence"/>
</dbReference>
<sequence length="99" mass="11316">MKALPKIFSFILIIVGISIVTLTKTIEEVIPKLGYTAFQSAAAGSYSPINYEMDLGLNYWVGGICILIGTIYFIRHIAFFQHSITEMKKRDKEFEEQHR</sequence>
<gene>
    <name evidence="2" type="ORF">SAMN05720606_109180</name>
</gene>
<evidence type="ECO:0000313" key="3">
    <source>
        <dbReference type="Proteomes" id="UP000198538"/>
    </source>
</evidence>
<evidence type="ECO:0000256" key="1">
    <source>
        <dbReference type="SAM" id="Phobius"/>
    </source>
</evidence>
<feature type="transmembrane region" description="Helical" evidence="1">
    <location>
        <begin position="7"/>
        <end position="26"/>
    </location>
</feature>